<dbReference type="OrthoDB" id="3945550at2759"/>
<comment type="caution">
    <text evidence="1">The sequence shown here is derived from an EMBL/GenBank/DDBJ whole genome shotgun (WGS) entry which is preliminary data.</text>
</comment>
<dbReference type="STRING" id="303698.A0A1V6T225"/>
<evidence type="ECO:0000313" key="1">
    <source>
        <dbReference type="EMBL" id="OQE20357.1"/>
    </source>
</evidence>
<evidence type="ECO:0008006" key="3">
    <source>
        <dbReference type="Google" id="ProtNLM"/>
    </source>
</evidence>
<keyword evidence="2" id="KW-1185">Reference proteome</keyword>
<dbReference type="InterPro" id="IPR032675">
    <property type="entry name" value="LRR_dom_sf"/>
</dbReference>
<evidence type="ECO:0000313" key="2">
    <source>
        <dbReference type="Proteomes" id="UP000191285"/>
    </source>
</evidence>
<proteinExistence type="predicted"/>
<dbReference type="Gene3D" id="3.80.10.10">
    <property type="entry name" value="Ribonuclease Inhibitor"/>
    <property type="match status" value="1"/>
</dbReference>
<name>A0A1V6T225_9EURO</name>
<organism evidence="1 2">
    <name type="scientific">Penicillium steckii</name>
    <dbReference type="NCBI Taxonomy" id="303698"/>
    <lineage>
        <taxon>Eukaryota</taxon>
        <taxon>Fungi</taxon>
        <taxon>Dikarya</taxon>
        <taxon>Ascomycota</taxon>
        <taxon>Pezizomycotina</taxon>
        <taxon>Eurotiomycetes</taxon>
        <taxon>Eurotiomycetidae</taxon>
        <taxon>Eurotiales</taxon>
        <taxon>Aspergillaceae</taxon>
        <taxon>Penicillium</taxon>
    </lineage>
</organism>
<accession>A0A1V6T225</accession>
<dbReference type="AlphaFoldDB" id="A0A1V6T225"/>
<dbReference type="SUPFAM" id="SSF52047">
    <property type="entry name" value="RNI-like"/>
    <property type="match status" value="1"/>
</dbReference>
<sequence>MSDNSLPSKRQKREKKETAISKLNADEWILVFKALRDEDPWFLSRLCLVSKAFNGLATPLLYRSVVLPHRLDDLRKQPDGLLCRLLADSQTQLRDCVQELIVPQMAASYLDGERDDFEDYDYLAQLLDHLPNLRRVQVMHPISFTDRLIDSLDSHINKTELQILAVQGWEKVPSRSLNCVSTIKASLLRETEEAPTAHDSIPSLMRNFQKLLFSCPNLESLSLTMYGPFQTPETLSALVMSGEEEFPPIKNLSLNGYHISQGPQPSFTARLLQCFNGYATSLKHLKISVWTGEDEAPDQQSLEWFLYSFDSLESLEIINYVCPVEALANHPNLVHLCVHLAEDWDSEEAVAWWNSADVDYLNENCPRLEVLEIDFERIAGEWDNDLLISLAKGFVRLRELSLHIRVGSVRGEDSPLEPVLNYQSAREIGSTYFEARRHFFRNYVSRLPNKEVDKLNKLTLKMGIEMHLHNRLDTDRGMEDLNKKTFELRNPINHYDKAILFHPEREIIEVRNRQGYPGATAEKVRNVRRVGELGALHEKDLKDIDEHHEA</sequence>
<reference evidence="2" key="1">
    <citation type="journal article" date="2017" name="Nat. Microbiol.">
        <title>Global analysis of biosynthetic gene clusters reveals vast potential of secondary metabolite production in Penicillium species.</title>
        <authorList>
            <person name="Nielsen J.C."/>
            <person name="Grijseels S."/>
            <person name="Prigent S."/>
            <person name="Ji B."/>
            <person name="Dainat J."/>
            <person name="Nielsen K.F."/>
            <person name="Frisvad J.C."/>
            <person name="Workman M."/>
            <person name="Nielsen J."/>
        </authorList>
    </citation>
    <scope>NUCLEOTIDE SEQUENCE [LARGE SCALE GENOMIC DNA]</scope>
    <source>
        <strain evidence="2">IBT 24891</strain>
    </source>
</reference>
<protein>
    <recommendedName>
        <fullName evidence="3">F-box domain-containing protein</fullName>
    </recommendedName>
</protein>
<dbReference type="Proteomes" id="UP000191285">
    <property type="component" value="Unassembled WGS sequence"/>
</dbReference>
<gene>
    <name evidence="1" type="ORF">PENSTE_c013G07880</name>
</gene>
<dbReference type="EMBL" id="MLKD01000013">
    <property type="protein sequence ID" value="OQE20357.1"/>
    <property type="molecule type" value="Genomic_DNA"/>
</dbReference>